<dbReference type="Gene3D" id="1.25.70.10">
    <property type="entry name" value="Transcription termination factor 3, mitochondrial"/>
    <property type="match status" value="1"/>
</dbReference>
<proteinExistence type="inferred from homology"/>
<dbReference type="SMART" id="SM00733">
    <property type="entry name" value="Mterf"/>
    <property type="match status" value="5"/>
</dbReference>
<reference evidence="4 5" key="1">
    <citation type="submission" date="2017-06" db="EMBL/GenBank/DDBJ databases">
        <title>Aedes aegypti genome working group (AGWG) sequencing and assembly.</title>
        <authorList>
            <consortium name="Aedes aegypti Genome Working Group (AGWG)"/>
            <person name="Matthews B.J."/>
        </authorList>
    </citation>
    <scope>NUCLEOTIDE SEQUENCE [LARGE SCALE GENOMIC DNA]</scope>
    <source>
        <strain evidence="4 5">LVP_AGWG</strain>
    </source>
</reference>
<dbReference type="Proteomes" id="UP000008820">
    <property type="component" value="Chromosome 3"/>
</dbReference>
<gene>
    <name evidence="4" type="primary">5578551</name>
</gene>
<evidence type="ECO:0000313" key="5">
    <source>
        <dbReference type="Proteomes" id="UP000008820"/>
    </source>
</evidence>
<dbReference type="VEuPathDB" id="VectorBase:AAEL003563"/>
<dbReference type="AlphaFoldDB" id="A0A1S4F521"/>
<dbReference type="OrthoDB" id="10064535at2759"/>
<evidence type="ECO:0000256" key="3">
    <source>
        <dbReference type="SAM" id="MobiDB-lite"/>
    </source>
</evidence>
<feature type="region of interest" description="Disordered" evidence="3">
    <location>
        <begin position="516"/>
        <end position="535"/>
    </location>
</feature>
<sequence length="535" mass="62706">MNIFKVILGNKTFLNRLYSSESRFNNVYDAAKFFYPLLDVNESTMYKYLSKHRFLIDLEPIDVQRKITYFKYLNATTEDILQQPALFTLHLITLENRTTILRECGFVETLNLLTISKYITIIRQKVKALKNNKLIPLDLNMMDQLSKQFDTEIRPNIDYHEDMHLQTIREHFFNAYLRQRLQLTDEELNKLWRSYSKIKHKSFGHTQRVVDILEHDLKFSRDKIVRNLYLLHADPENMLRYSEVVPSIAGVDIRDVMIKQPKVLMIPCEAVKELLSYLREFGIDEAGVLKYSTILTLSPNTVLARLEQLKKTKEFDVLSKHPRITKLIAYQTKAAIRLDFLQQLKVRCASLNVLSSHSNSFEKYIRDGYDRTKGTDVAHYLNMVFHRQGNDAIEQLKRHPNWFHVPAVQMQEILDYLKRRGFSLNDVYENIQILLYPLSRIIHKLDKLLECKQAKKKHEELGIELTGVTATQMLALCLYTIEMDFHFTGDGIWPEQIQHSDSSTTTNIELPKSLSKDYKFGKKPSTQSKSVSLNE</sequence>
<name>A0A1S4F521_AEDAE</name>
<dbReference type="InParanoid" id="A0A1S4F521"/>
<dbReference type="InterPro" id="IPR003690">
    <property type="entry name" value="MTERF"/>
</dbReference>
<dbReference type="EnsemblMetazoa" id="AAEL003563-RB">
    <property type="protein sequence ID" value="AAEL003563-PB"/>
    <property type="gene ID" value="AAEL003563"/>
</dbReference>
<dbReference type="GO" id="GO:0006393">
    <property type="term" value="P:termination of mitochondrial transcription"/>
    <property type="evidence" value="ECO:0007669"/>
    <property type="project" value="TreeGrafter"/>
</dbReference>
<evidence type="ECO:0000256" key="2">
    <source>
        <dbReference type="ARBA" id="ARBA00022946"/>
    </source>
</evidence>
<dbReference type="PANTHER" id="PTHR15437">
    <property type="entry name" value="TRANSCRIPTION TERMINATION FACTOR, MITOCHONDRIAL"/>
    <property type="match status" value="1"/>
</dbReference>
<dbReference type="GO" id="GO:0005759">
    <property type="term" value="C:mitochondrial matrix"/>
    <property type="evidence" value="ECO:0007669"/>
    <property type="project" value="TreeGrafter"/>
</dbReference>
<accession>A0A1S4F521</accession>
<keyword evidence="2" id="KW-0809">Transit peptide</keyword>
<comment type="similarity">
    <text evidence="1">Belongs to the mTERF family.</text>
</comment>
<evidence type="ECO:0000313" key="4">
    <source>
        <dbReference type="EnsemblMetazoa" id="AAEL003563-PB"/>
    </source>
</evidence>
<dbReference type="FunCoup" id="A0A1S4F521">
    <property type="interactions" value="110"/>
</dbReference>
<evidence type="ECO:0000256" key="1">
    <source>
        <dbReference type="ARBA" id="ARBA00007692"/>
    </source>
</evidence>
<feature type="compositionally biased region" description="Polar residues" evidence="3">
    <location>
        <begin position="524"/>
        <end position="535"/>
    </location>
</feature>
<protein>
    <submittedName>
        <fullName evidence="4">Uncharacterized protein</fullName>
    </submittedName>
</protein>
<organism evidence="4 5">
    <name type="scientific">Aedes aegypti</name>
    <name type="common">Yellowfever mosquito</name>
    <name type="synonym">Culex aegypti</name>
    <dbReference type="NCBI Taxonomy" id="7159"/>
    <lineage>
        <taxon>Eukaryota</taxon>
        <taxon>Metazoa</taxon>
        <taxon>Ecdysozoa</taxon>
        <taxon>Arthropoda</taxon>
        <taxon>Hexapoda</taxon>
        <taxon>Insecta</taxon>
        <taxon>Pterygota</taxon>
        <taxon>Neoptera</taxon>
        <taxon>Endopterygota</taxon>
        <taxon>Diptera</taxon>
        <taxon>Nematocera</taxon>
        <taxon>Culicoidea</taxon>
        <taxon>Culicidae</taxon>
        <taxon>Culicinae</taxon>
        <taxon>Aedini</taxon>
        <taxon>Aedes</taxon>
        <taxon>Stegomyia</taxon>
    </lineage>
</organism>
<reference evidence="4" key="2">
    <citation type="submission" date="2022-10" db="UniProtKB">
        <authorList>
            <consortium name="EnsemblMetazoa"/>
        </authorList>
    </citation>
    <scope>IDENTIFICATION</scope>
    <source>
        <strain evidence="4">LVP_AGWG</strain>
    </source>
</reference>
<dbReference type="PANTHER" id="PTHR15437:SF7">
    <property type="entry name" value="TRANSCRIPTION TERMINATION FACTOR 5, MITOCHONDRIAL"/>
    <property type="match status" value="1"/>
</dbReference>
<dbReference type="InterPro" id="IPR038538">
    <property type="entry name" value="MTERF_sf"/>
</dbReference>
<keyword evidence="5" id="KW-1185">Reference proteome</keyword>
<dbReference type="GO" id="GO:0003676">
    <property type="term" value="F:nucleic acid binding"/>
    <property type="evidence" value="ECO:0007669"/>
    <property type="project" value="InterPro"/>
</dbReference>